<evidence type="ECO:0000256" key="7">
    <source>
        <dbReference type="ARBA" id="ARBA00023010"/>
    </source>
</evidence>
<reference evidence="10 11" key="1">
    <citation type="submission" date="2015-02" db="EMBL/GenBank/DDBJ databases">
        <title>Improved understanding of the partial-nitritation anammox process through 23 genomes representing the majority of the microbial community.</title>
        <authorList>
            <person name="Speth D.R."/>
            <person name="In T Zandt M."/>
            <person name="Guerrero Cruz S."/>
            <person name="Jetten M.S."/>
            <person name="Dutilh B.E."/>
        </authorList>
    </citation>
    <scope>NUCLEOTIDE SEQUENCE [LARGE SCALE GENOMIC DNA]</scope>
    <source>
        <strain evidence="10">OLB20</strain>
    </source>
</reference>
<proteinExistence type="inferred from homology"/>
<dbReference type="EMBL" id="JYNZ01000006">
    <property type="protein sequence ID" value="KXK25860.1"/>
    <property type="molecule type" value="Genomic_DNA"/>
</dbReference>
<feature type="transmembrane region" description="Helical" evidence="9">
    <location>
        <begin position="50"/>
        <end position="74"/>
    </location>
</feature>
<dbReference type="Proteomes" id="UP000070457">
    <property type="component" value="Unassembled WGS sequence"/>
</dbReference>
<dbReference type="InterPro" id="IPR004692">
    <property type="entry name" value="SecG"/>
</dbReference>
<dbReference type="GO" id="GO:0009306">
    <property type="term" value="P:protein secretion"/>
    <property type="evidence" value="ECO:0007669"/>
    <property type="project" value="UniProtKB-UniRule"/>
</dbReference>
<comment type="subcellular location">
    <subcellularLocation>
        <location evidence="9">Cell membrane</location>
        <topology evidence="9">Multi-pass membrane protein</topology>
    </subcellularLocation>
    <subcellularLocation>
        <location evidence="1">Membrane</location>
        <topology evidence="1">Multi-pass membrane protein</topology>
    </subcellularLocation>
</comment>
<organism evidence="10 11">
    <name type="scientific">candidate division WS6 bacterium OLB20</name>
    <dbReference type="NCBI Taxonomy" id="1617426"/>
    <lineage>
        <taxon>Bacteria</taxon>
        <taxon>Candidatus Dojkabacteria</taxon>
    </lineage>
</organism>
<evidence type="ECO:0000313" key="10">
    <source>
        <dbReference type="EMBL" id="KXK25860.1"/>
    </source>
</evidence>
<sequence length="76" mass="7771">MLNALNLAEIIISVALIIVILLQQQGSGLGTMFGGAGGESYRSKRGAEAVLFNLTIVLVTLFIVVGVAIAVVSANA</sequence>
<keyword evidence="7 9" id="KW-0811">Translocation</keyword>
<evidence type="ECO:0000256" key="5">
    <source>
        <dbReference type="ARBA" id="ARBA00022927"/>
    </source>
</evidence>
<keyword evidence="9" id="KW-1003">Cell membrane</keyword>
<keyword evidence="3 9" id="KW-0813">Transport</keyword>
<keyword evidence="8 9" id="KW-0472">Membrane</keyword>
<dbReference type="PRINTS" id="PR01651">
    <property type="entry name" value="SECGEXPORT"/>
</dbReference>
<dbReference type="STRING" id="1617426.TR69_WS6001001466"/>
<accession>A0A136LW25</accession>
<dbReference type="GO" id="GO:0015450">
    <property type="term" value="F:protein-transporting ATPase activity"/>
    <property type="evidence" value="ECO:0007669"/>
    <property type="project" value="UniProtKB-UniRule"/>
</dbReference>
<evidence type="ECO:0000256" key="1">
    <source>
        <dbReference type="ARBA" id="ARBA00004141"/>
    </source>
</evidence>
<evidence type="ECO:0000313" key="11">
    <source>
        <dbReference type="Proteomes" id="UP000070457"/>
    </source>
</evidence>
<evidence type="ECO:0000256" key="6">
    <source>
        <dbReference type="ARBA" id="ARBA00022989"/>
    </source>
</evidence>
<dbReference type="AlphaFoldDB" id="A0A136LW25"/>
<comment type="caution">
    <text evidence="10">The sequence shown here is derived from an EMBL/GenBank/DDBJ whole genome shotgun (WGS) entry which is preliminary data.</text>
</comment>
<evidence type="ECO:0000256" key="4">
    <source>
        <dbReference type="ARBA" id="ARBA00022692"/>
    </source>
</evidence>
<keyword evidence="5 9" id="KW-0653">Protein transport</keyword>
<name>A0A136LW25_9BACT</name>
<evidence type="ECO:0000256" key="2">
    <source>
        <dbReference type="ARBA" id="ARBA00008445"/>
    </source>
</evidence>
<dbReference type="GO" id="GO:0005886">
    <property type="term" value="C:plasma membrane"/>
    <property type="evidence" value="ECO:0007669"/>
    <property type="project" value="UniProtKB-SubCell"/>
</dbReference>
<gene>
    <name evidence="10" type="ORF">TR69_WS6001001466</name>
</gene>
<feature type="transmembrane region" description="Helical" evidence="9">
    <location>
        <begin position="6"/>
        <end position="22"/>
    </location>
</feature>
<evidence type="ECO:0000256" key="9">
    <source>
        <dbReference type="RuleBase" id="RU365087"/>
    </source>
</evidence>
<comment type="similarity">
    <text evidence="2 9">Belongs to the SecG family.</text>
</comment>
<keyword evidence="4 9" id="KW-0812">Transmembrane</keyword>
<evidence type="ECO:0000256" key="3">
    <source>
        <dbReference type="ARBA" id="ARBA00022448"/>
    </source>
</evidence>
<protein>
    <recommendedName>
        <fullName evidence="9">Protein-export membrane protein SecG</fullName>
    </recommendedName>
</protein>
<dbReference type="Pfam" id="PF03840">
    <property type="entry name" value="SecG"/>
    <property type="match status" value="1"/>
</dbReference>
<dbReference type="NCBIfam" id="TIGR00810">
    <property type="entry name" value="secG"/>
    <property type="match status" value="1"/>
</dbReference>
<evidence type="ECO:0000256" key="8">
    <source>
        <dbReference type="ARBA" id="ARBA00023136"/>
    </source>
</evidence>
<comment type="function">
    <text evidence="9">Involved in protein export. Participates in an early event of protein translocation.</text>
</comment>
<keyword evidence="6 9" id="KW-1133">Transmembrane helix</keyword>